<evidence type="ECO:0000256" key="2">
    <source>
        <dbReference type="SAM" id="MobiDB-lite"/>
    </source>
</evidence>
<gene>
    <name evidence="3" type="ORF">E1B28_009774</name>
</gene>
<dbReference type="Proteomes" id="UP001049176">
    <property type="component" value="Chromosome 6"/>
</dbReference>
<organism evidence="3 4">
    <name type="scientific">Marasmius oreades</name>
    <name type="common">fairy-ring Marasmius</name>
    <dbReference type="NCBI Taxonomy" id="181124"/>
    <lineage>
        <taxon>Eukaryota</taxon>
        <taxon>Fungi</taxon>
        <taxon>Dikarya</taxon>
        <taxon>Basidiomycota</taxon>
        <taxon>Agaricomycotina</taxon>
        <taxon>Agaricomycetes</taxon>
        <taxon>Agaricomycetidae</taxon>
        <taxon>Agaricales</taxon>
        <taxon>Marasmiineae</taxon>
        <taxon>Marasmiaceae</taxon>
        <taxon>Marasmius</taxon>
    </lineage>
</organism>
<dbReference type="Gene3D" id="1.20.58.1180">
    <property type="match status" value="1"/>
</dbReference>
<name>A0A9P7US14_9AGAR</name>
<dbReference type="Gene3D" id="3.90.280.10">
    <property type="entry name" value="PEBP-like"/>
    <property type="match status" value="1"/>
</dbReference>
<dbReference type="GeneID" id="66078850"/>
<keyword evidence="4" id="KW-1185">Reference proteome</keyword>
<dbReference type="Pfam" id="PF01161">
    <property type="entry name" value="PBP"/>
    <property type="match status" value="1"/>
</dbReference>
<dbReference type="SUPFAM" id="SSF49777">
    <property type="entry name" value="PEBP-like"/>
    <property type="match status" value="1"/>
</dbReference>
<feature type="compositionally biased region" description="Basic and acidic residues" evidence="2">
    <location>
        <begin position="85"/>
        <end position="96"/>
    </location>
</feature>
<protein>
    <recommendedName>
        <fullName evidence="5">PEBP-like protein</fullName>
    </recommendedName>
</protein>
<feature type="compositionally biased region" description="Basic and acidic residues" evidence="2">
    <location>
        <begin position="66"/>
        <end position="76"/>
    </location>
</feature>
<sequence length="490" mass="56137">MLALRRVRLPSSSSRNLISATGVLRRTNATVTADSAITTSNSTQTPPLKAPAAKTREILLRPTVLKPKERRADTLPKPKTKSKVQKSEVKVEEKESTSTTKKQNTSTTNVAGRKRRRFVQRKRPQISLRNRRKWNRPLHEGVIPAYDEALKVIYRDSRTLKKEVKEFKAKVQRKEQELDAATEGTEQEVLDAELEKMREKLNILEVQSEINLPSVRWTVANAMADMRISSHRYLMEQRWRKDGGLDLLMERIHQMNVVPDVLPVVHPSIDLDVTVKPPLNRTFISSRRVFLVEPGRFLTPQQTIKPPTLFPHVYHPDTRLYTMLMVDPDVPDEDNQTFTTYLHWLKPNIPLSATRRGPIPDLNTHTTYMPPHPQRGTPYHRYTILLLPNPPKSSYSLNVQAKAQRGVPTSEYLDIPIVPNSGRLGFNVREFVKKWRLNGALGGGYHMFRQVWDPTVTGIYAAVLGQSEPHYGVPQKDNPYAAFKTFKKYV</sequence>
<evidence type="ECO:0000313" key="4">
    <source>
        <dbReference type="Proteomes" id="UP001049176"/>
    </source>
</evidence>
<reference evidence="3" key="1">
    <citation type="journal article" date="2021" name="Genome Biol. Evol.">
        <title>The assembled and annotated genome of the fairy-ring fungus Marasmius oreades.</title>
        <authorList>
            <person name="Hiltunen M."/>
            <person name="Ament-Velasquez S.L."/>
            <person name="Johannesson H."/>
        </authorList>
    </citation>
    <scope>NUCLEOTIDE SEQUENCE</scope>
    <source>
        <strain evidence="3">03SP1</strain>
    </source>
</reference>
<dbReference type="CDD" id="cd00866">
    <property type="entry name" value="PEBP_euk"/>
    <property type="match status" value="1"/>
</dbReference>
<evidence type="ECO:0000313" key="3">
    <source>
        <dbReference type="EMBL" id="KAG7090676.1"/>
    </source>
</evidence>
<comment type="caution">
    <text evidence="3">The sequence shown here is derived from an EMBL/GenBank/DDBJ whole genome shotgun (WGS) entry which is preliminary data.</text>
</comment>
<keyword evidence="1" id="KW-0175">Coiled coil</keyword>
<evidence type="ECO:0008006" key="5">
    <source>
        <dbReference type="Google" id="ProtNLM"/>
    </source>
</evidence>
<proteinExistence type="predicted"/>
<dbReference type="AlphaFoldDB" id="A0A9P7US14"/>
<feature type="compositionally biased region" description="Low complexity" evidence="2">
    <location>
        <begin position="97"/>
        <end position="110"/>
    </location>
</feature>
<feature type="region of interest" description="Disordered" evidence="2">
    <location>
        <begin position="63"/>
        <end position="115"/>
    </location>
</feature>
<evidence type="ECO:0000256" key="1">
    <source>
        <dbReference type="SAM" id="Coils"/>
    </source>
</evidence>
<dbReference type="PANTHER" id="PTHR11362:SF82">
    <property type="entry name" value="PHOSPHATIDYLETHANOLAMINE-BINDING PROTEIN 4"/>
    <property type="match status" value="1"/>
</dbReference>
<dbReference type="InterPro" id="IPR035810">
    <property type="entry name" value="PEBP_euk"/>
</dbReference>
<feature type="coiled-coil region" evidence="1">
    <location>
        <begin position="157"/>
        <end position="207"/>
    </location>
</feature>
<dbReference type="OrthoDB" id="2153661at2759"/>
<dbReference type="RefSeq" id="XP_043007146.1">
    <property type="nucleotide sequence ID" value="XM_043154689.1"/>
</dbReference>
<dbReference type="InterPro" id="IPR036610">
    <property type="entry name" value="PEBP-like_sf"/>
</dbReference>
<dbReference type="KEGG" id="more:E1B28_009774"/>
<dbReference type="InterPro" id="IPR008914">
    <property type="entry name" value="PEBP"/>
</dbReference>
<dbReference type="EMBL" id="CM032186">
    <property type="protein sequence ID" value="KAG7090676.1"/>
    <property type="molecule type" value="Genomic_DNA"/>
</dbReference>
<accession>A0A9P7US14</accession>
<dbReference type="PANTHER" id="PTHR11362">
    <property type="entry name" value="PHOSPHATIDYLETHANOLAMINE-BINDING PROTEIN"/>
    <property type="match status" value="1"/>
</dbReference>